<protein>
    <submittedName>
        <fullName evidence="1">Uncharacterized protein</fullName>
    </submittedName>
</protein>
<dbReference type="EMBL" id="CP022386">
    <property type="protein sequence ID" value="ATA86445.1"/>
    <property type="molecule type" value="Genomic_DNA"/>
</dbReference>
<evidence type="ECO:0000313" key="2">
    <source>
        <dbReference type="Proteomes" id="UP000217250"/>
    </source>
</evidence>
<evidence type="ECO:0000313" key="1">
    <source>
        <dbReference type="EMBL" id="ATA86445.1"/>
    </source>
</evidence>
<sequence>MSYLLFIIFYTKKREIIPTKKEKYTVFYNFIFTRLLRRKKGYLSFFRQKKPSFIKMALKYDYKFTFTDV</sequence>
<gene>
    <name evidence="1" type="ORF">CGC50_04265</name>
</gene>
<organism evidence="1 2">
    <name type="scientific">Capnocytophaga gingivalis</name>
    <dbReference type="NCBI Taxonomy" id="1017"/>
    <lineage>
        <taxon>Bacteria</taxon>
        <taxon>Pseudomonadati</taxon>
        <taxon>Bacteroidota</taxon>
        <taxon>Flavobacteriia</taxon>
        <taxon>Flavobacteriales</taxon>
        <taxon>Flavobacteriaceae</taxon>
        <taxon>Capnocytophaga</taxon>
    </lineage>
</organism>
<proteinExistence type="predicted"/>
<name>A0A250FPX7_9FLAO</name>
<dbReference type="AlphaFoldDB" id="A0A250FPX7"/>
<reference evidence="2" key="1">
    <citation type="submission" date="2017-06" db="EMBL/GenBank/DDBJ databases">
        <title>Capnocytophaga spp. assemblies.</title>
        <authorList>
            <person name="Gulvik C.A."/>
        </authorList>
    </citation>
    <scope>NUCLEOTIDE SEQUENCE [LARGE SCALE GENOMIC DNA]</scope>
    <source>
        <strain evidence="2">H1496</strain>
    </source>
</reference>
<dbReference type="Proteomes" id="UP000217250">
    <property type="component" value="Chromosome"/>
</dbReference>
<dbReference type="KEGG" id="cgh:CGC50_04265"/>
<accession>A0A250FPX7</accession>